<reference evidence="1" key="1">
    <citation type="submission" date="2020-06" db="EMBL/GenBank/DDBJ databases">
        <title>Unique genomic features of the anaerobic methanotrophic archaea.</title>
        <authorList>
            <person name="Chadwick G.L."/>
            <person name="Skennerton C.T."/>
            <person name="Laso-Perez R."/>
            <person name="Leu A.O."/>
            <person name="Speth D.R."/>
            <person name="Yu H."/>
            <person name="Morgan-Lang C."/>
            <person name="Hatzenpichler R."/>
            <person name="Goudeau D."/>
            <person name="Malmstrom R."/>
            <person name="Brazelton W.J."/>
            <person name="Woyke T."/>
            <person name="Hallam S.J."/>
            <person name="Tyson G.W."/>
            <person name="Wegener G."/>
            <person name="Boetius A."/>
            <person name="Orphan V."/>
        </authorList>
    </citation>
    <scope>NUCLEOTIDE SEQUENCE</scope>
</reference>
<dbReference type="AlphaFoldDB" id="A0A7G9YK80"/>
<protein>
    <submittedName>
        <fullName evidence="1">Uncharacterized protein</fullName>
    </submittedName>
</protein>
<name>A0A7G9YK80_9EURY</name>
<gene>
    <name evidence="2" type="ORF">AFGHNAJH_00003</name>
    <name evidence="1" type="ORF">DLCBDOIA_00007</name>
</gene>
<dbReference type="EMBL" id="MT631351">
    <property type="protein sequence ID" value="QNO48499.1"/>
    <property type="molecule type" value="Genomic_DNA"/>
</dbReference>
<organism evidence="1">
    <name type="scientific">Candidatus Methanogaster sp. ANME-2c ERB4</name>
    <dbReference type="NCBI Taxonomy" id="2759911"/>
    <lineage>
        <taxon>Archaea</taxon>
        <taxon>Methanobacteriati</taxon>
        <taxon>Methanobacteriota</taxon>
        <taxon>Stenosarchaea group</taxon>
        <taxon>Methanomicrobia</taxon>
        <taxon>Methanosarcinales</taxon>
        <taxon>ANME-2 cluster</taxon>
        <taxon>Candidatus Methanogasteraceae</taxon>
        <taxon>Candidatus Methanogaster</taxon>
    </lineage>
</organism>
<evidence type="ECO:0000313" key="1">
    <source>
        <dbReference type="EMBL" id="QNO48414.1"/>
    </source>
</evidence>
<dbReference type="EMBL" id="MT631341">
    <property type="protein sequence ID" value="QNO48414.1"/>
    <property type="molecule type" value="Genomic_DNA"/>
</dbReference>
<proteinExistence type="predicted"/>
<accession>A0A7G9YK80</accession>
<sequence length="136" mass="15229">MIRLDDLKAKTHQNLRSEGGEEIAIMLDSDAKVKAAIQGLIKYFGEDEDRKAVRLIVKGEESGWLTRSHIYDFVTFSAKGIGGGDDASIPGEYHYHIMHLYCPVEGCMEGFGVMIFDEDNPPKCPVHRDVSMVIKQ</sequence>
<evidence type="ECO:0000313" key="2">
    <source>
        <dbReference type="EMBL" id="QNO48499.1"/>
    </source>
</evidence>